<dbReference type="RefSeq" id="XP_024575100.1">
    <property type="nucleotide sequence ID" value="XM_024724199.1"/>
</dbReference>
<keyword evidence="3" id="KW-1185">Reference proteome</keyword>
<evidence type="ECO:0000256" key="1">
    <source>
        <dbReference type="SAM" id="MobiDB-lite"/>
    </source>
</evidence>
<sequence length="755" mass="83794">MKAIAHRLRGRRTGRRDEGLANETGFRFEEAVQYGDTRKPNQQRAGGDHLTLSHEHQKDNRRMNGHLHCKDGDSIYNASTSSLESSQLHQPITRTHSESQGDEASALRSHSAPSGNPAIRRSVSSTNSHSSSAGRCTTSRYGDCAPFVATNALKVDETVEFGHSGYLMTKSDLDGVDKYFYFTLRHHPKLYKCENETSFKLWLKSGHTLDDRSENASTKTIGPDPVLMGTILRANIMFEEDEDDKRFSVIIGSASRCITLDFIVEDGGSATQWVDALQEIQITKQHSSEHPCMLGSALDKRMLLSLDEHDALRRADSMSSFTESISEYRDVAGKNIAHEDRESLAPKVTSLSDARMSYVPSGKTRSDSLTDEAISVLTPTSNIGVSPTSTSTTSEDIDRLLVSRGRAGSNCSSHSLYASRAHRMDSVASNSSTTSIQSQRNIAGNVLLFVPVAGSSLTVSASKLAKAKQELDALVANGARLPSRLMHGTVSGETIEWRYGYPEYVLTDLAYAKGCLRRSETASLAAYVEEGCQTFVMEATHKSRYDQWNSVDQASFYLQINDGLQVPGSSILENDMFGLLYLGDAVPCTDTACEECEEHQDPRVVLTEAFPDGFPMEVLDVFTQPPQCYFSWRHWGPFTGKYKGIKGDGRKVEMRGFGEMTFKTSRIESLRLFYNQKDTFNGLQHAIDRVVRTRRDTATAFDYNLSYGRKVRSTSTISAPVRRKGSAPNPKTCEIVEELANFTIEAKKQHRKQTQ</sequence>
<dbReference type="PANTHER" id="PTHR31723">
    <property type="entry name" value="PATHOGENESIS-RELATED FAMILY PROTEIN"/>
    <property type="match status" value="1"/>
</dbReference>
<proteinExistence type="predicted"/>
<dbReference type="SUPFAM" id="SSF54427">
    <property type="entry name" value="NTF2-like"/>
    <property type="match status" value="1"/>
</dbReference>
<dbReference type="Gene3D" id="3.10.450.50">
    <property type="match status" value="1"/>
</dbReference>
<dbReference type="PANTHER" id="PTHR31723:SF10">
    <property type="entry name" value="PATHOGEN-RELATED PROTEIN"/>
    <property type="match status" value="1"/>
</dbReference>
<dbReference type="EMBL" id="CCYD01000322">
    <property type="protein sequence ID" value="CEG38731.1"/>
    <property type="molecule type" value="Genomic_DNA"/>
</dbReference>
<dbReference type="OMA" id="APANIYF"/>
<dbReference type="SUPFAM" id="SSF50729">
    <property type="entry name" value="PH domain-like"/>
    <property type="match status" value="1"/>
</dbReference>
<accession>A0A0N7L4I0</accession>
<reference evidence="3" key="1">
    <citation type="submission" date="2014-09" db="EMBL/GenBank/DDBJ databases">
        <authorList>
            <person name="Sharma Rahul"/>
            <person name="Thines Marco"/>
        </authorList>
    </citation>
    <scope>NUCLEOTIDE SEQUENCE [LARGE SCALE GENOMIC DNA]</scope>
</reference>
<dbReference type="InterPro" id="IPR053218">
    <property type="entry name" value="Pathogen-related_defense"/>
</dbReference>
<protein>
    <submittedName>
        <fullName evidence="2">Pleckstrin homology-like domain</fullName>
    </submittedName>
</protein>
<dbReference type="Proteomes" id="UP000054928">
    <property type="component" value="Unassembled WGS sequence"/>
</dbReference>
<evidence type="ECO:0000313" key="2">
    <source>
        <dbReference type="EMBL" id="CEG38731.1"/>
    </source>
</evidence>
<organism evidence="2 3">
    <name type="scientific">Plasmopara halstedii</name>
    <name type="common">Downy mildew of sunflower</name>
    <dbReference type="NCBI Taxonomy" id="4781"/>
    <lineage>
        <taxon>Eukaryota</taxon>
        <taxon>Sar</taxon>
        <taxon>Stramenopiles</taxon>
        <taxon>Oomycota</taxon>
        <taxon>Peronosporomycetes</taxon>
        <taxon>Peronosporales</taxon>
        <taxon>Peronosporaceae</taxon>
        <taxon>Plasmopara</taxon>
    </lineage>
</organism>
<dbReference type="OrthoDB" id="65445at2759"/>
<dbReference type="AlphaFoldDB" id="A0A0N7L4I0"/>
<evidence type="ECO:0000313" key="3">
    <source>
        <dbReference type="Proteomes" id="UP000054928"/>
    </source>
</evidence>
<dbReference type="GeneID" id="36403843"/>
<feature type="compositionally biased region" description="Polar residues" evidence="1">
    <location>
        <begin position="81"/>
        <end position="94"/>
    </location>
</feature>
<feature type="region of interest" description="Disordered" evidence="1">
    <location>
        <begin position="81"/>
        <end position="137"/>
    </location>
</feature>
<dbReference type="InterPro" id="IPR032710">
    <property type="entry name" value="NTF2-like_dom_sf"/>
</dbReference>
<feature type="compositionally biased region" description="Low complexity" evidence="1">
    <location>
        <begin position="122"/>
        <end position="132"/>
    </location>
</feature>
<name>A0A0N7L4I0_PLAHL</name>